<evidence type="ECO:0000313" key="2">
    <source>
        <dbReference type="EMBL" id="GLY71371.1"/>
    </source>
</evidence>
<sequence>MMLVVVVSVKGSPGVTTFSVALAARWPAPARTLLVEADPSGGDIGVRFSLGSAPSLVSLAAAARRSEDPALLWQHAQALPGGLPVVTAPPDADRARAALSALTDLTSGARVVRVPASAPDTAVIVDCGRLDTGSLATPIVRSADAMILLTRAHADDLAHLARRLPALGRWTPHPVMLLVGPGYSSTEVARELGVQPLGRVPDDPRGAAVLCGRPRALRWGRSGPAHSALGQLAHKVAKALIAEQAPPPALPRQGPTEGQAMPILQAVPTSPLQTNSPRLAPPPQQPHHGRDATGNPGGGHAS</sequence>
<organism evidence="2 3">
    <name type="scientific">Amycolatopsis taiwanensis</name>
    <dbReference type="NCBI Taxonomy" id="342230"/>
    <lineage>
        <taxon>Bacteria</taxon>
        <taxon>Bacillati</taxon>
        <taxon>Actinomycetota</taxon>
        <taxon>Actinomycetes</taxon>
        <taxon>Pseudonocardiales</taxon>
        <taxon>Pseudonocardiaceae</taxon>
        <taxon>Amycolatopsis</taxon>
    </lineage>
</organism>
<name>A0A9W6R8X7_9PSEU</name>
<reference evidence="2" key="1">
    <citation type="submission" date="2023-03" db="EMBL/GenBank/DDBJ databases">
        <title>Amycolatopsis taiwanensis NBRC 103393.</title>
        <authorList>
            <person name="Ichikawa N."/>
            <person name="Sato H."/>
            <person name="Tonouchi N."/>
        </authorList>
    </citation>
    <scope>NUCLEOTIDE SEQUENCE</scope>
    <source>
        <strain evidence="2">NBRC 103393</strain>
    </source>
</reference>
<dbReference type="AlphaFoldDB" id="A0A9W6R8X7"/>
<dbReference type="InterPro" id="IPR027417">
    <property type="entry name" value="P-loop_NTPase"/>
</dbReference>
<dbReference type="SUPFAM" id="SSF52540">
    <property type="entry name" value="P-loop containing nucleoside triphosphate hydrolases"/>
    <property type="match status" value="1"/>
</dbReference>
<feature type="compositionally biased region" description="Polar residues" evidence="1">
    <location>
        <begin position="267"/>
        <end position="277"/>
    </location>
</feature>
<evidence type="ECO:0000256" key="1">
    <source>
        <dbReference type="SAM" id="MobiDB-lite"/>
    </source>
</evidence>
<proteinExistence type="predicted"/>
<dbReference type="Gene3D" id="3.40.50.300">
    <property type="entry name" value="P-loop containing nucleotide triphosphate hydrolases"/>
    <property type="match status" value="1"/>
</dbReference>
<protein>
    <submittedName>
        <fullName evidence="2">Uncharacterized protein</fullName>
    </submittedName>
</protein>
<accession>A0A9W6R8X7</accession>
<gene>
    <name evidence="2" type="ORF">Atai01_79900</name>
</gene>
<keyword evidence="3" id="KW-1185">Reference proteome</keyword>
<dbReference type="Proteomes" id="UP001165136">
    <property type="component" value="Unassembled WGS sequence"/>
</dbReference>
<comment type="caution">
    <text evidence="2">The sequence shown here is derived from an EMBL/GenBank/DDBJ whole genome shotgun (WGS) entry which is preliminary data.</text>
</comment>
<evidence type="ECO:0000313" key="3">
    <source>
        <dbReference type="Proteomes" id="UP001165136"/>
    </source>
</evidence>
<dbReference type="EMBL" id="BSTI01000035">
    <property type="protein sequence ID" value="GLY71371.1"/>
    <property type="molecule type" value="Genomic_DNA"/>
</dbReference>
<feature type="region of interest" description="Disordered" evidence="1">
    <location>
        <begin position="246"/>
        <end position="302"/>
    </location>
</feature>